<keyword evidence="6" id="KW-0808">Transferase</keyword>
<feature type="transmembrane region" description="Helical" evidence="6">
    <location>
        <begin position="239"/>
        <end position="261"/>
    </location>
</feature>
<dbReference type="GO" id="GO:0005886">
    <property type="term" value="C:plasma membrane"/>
    <property type="evidence" value="ECO:0007669"/>
    <property type="project" value="UniProtKB-SubCell"/>
</dbReference>
<keyword evidence="4 6" id="KW-1133">Transmembrane helix</keyword>
<dbReference type="Proteomes" id="UP000005710">
    <property type="component" value="Unassembled WGS sequence"/>
</dbReference>
<accession>K6QCN8</accession>
<feature type="transmembrane region" description="Helical" evidence="6">
    <location>
        <begin position="209"/>
        <end position="233"/>
    </location>
</feature>
<organism evidence="7 8">
    <name type="scientific">Thermaerobacter subterraneus DSM 13965</name>
    <dbReference type="NCBI Taxonomy" id="867903"/>
    <lineage>
        <taxon>Bacteria</taxon>
        <taxon>Bacillati</taxon>
        <taxon>Bacillota</taxon>
        <taxon>Clostridia</taxon>
        <taxon>Eubacteriales</taxon>
        <taxon>Clostridiales Family XVII. Incertae Sedis</taxon>
        <taxon>Thermaerobacter</taxon>
    </lineage>
</organism>
<dbReference type="AlphaFoldDB" id="K6QCN8"/>
<keyword evidence="8" id="KW-1185">Reference proteome</keyword>
<dbReference type="eggNOG" id="COG0392">
    <property type="taxonomic scope" value="Bacteria"/>
</dbReference>
<evidence type="ECO:0000256" key="6">
    <source>
        <dbReference type="RuleBase" id="RU363042"/>
    </source>
</evidence>
<comment type="function">
    <text evidence="6">Catalyzes the transfer of a lysyl group from L-lysyl-tRNA(Lys) to membrane-bound phosphatidylglycerol (PG), which produces lysylphosphatidylglycerol (LPG), a major component of the bacterial membrane with a positive net charge. LPG synthesis contributes to bacterial virulence as it is involved in the resistance mechanism against cationic antimicrobial peptides (CAMP) produces by the host's immune system (defensins, cathelicidins) and by the competing microorganisms.</text>
</comment>
<feature type="transmembrane region" description="Helical" evidence="6">
    <location>
        <begin position="160"/>
        <end position="181"/>
    </location>
</feature>
<dbReference type="STRING" id="867903.ThesuDRAFT_02054"/>
<dbReference type="GO" id="GO:0006629">
    <property type="term" value="P:lipid metabolic process"/>
    <property type="evidence" value="ECO:0007669"/>
    <property type="project" value="UniProtKB-KW"/>
</dbReference>
<keyword evidence="5 6" id="KW-0472">Membrane</keyword>
<dbReference type="EMBL" id="AENY02000003">
    <property type="protein sequence ID" value="EKP94321.1"/>
    <property type="molecule type" value="Genomic_DNA"/>
</dbReference>
<evidence type="ECO:0000313" key="7">
    <source>
        <dbReference type="EMBL" id="EKP94321.1"/>
    </source>
</evidence>
<name>K6QCN8_9FIRM</name>
<keyword evidence="6" id="KW-0443">Lipid metabolism</keyword>
<comment type="similarity">
    <text evidence="6">Belongs to the LPG synthase family.</text>
</comment>
<feature type="transmembrane region" description="Helical" evidence="6">
    <location>
        <begin position="129"/>
        <end position="154"/>
    </location>
</feature>
<dbReference type="Pfam" id="PF03706">
    <property type="entry name" value="LPG_synthase_TM"/>
    <property type="match status" value="1"/>
</dbReference>
<dbReference type="PANTHER" id="PTHR39087:SF2">
    <property type="entry name" value="UPF0104 MEMBRANE PROTEIN MJ1595"/>
    <property type="match status" value="1"/>
</dbReference>
<keyword evidence="6" id="KW-0046">Antibiotic resistance</keyword>
<dbReference type="EC" id="2.3.2.3" evidence="6"/>
<comment type="catalytic activity">
    <reaction evidence="6">
        <text>L-lysyl-tRNA(Lys) + a 1,2-diacyl-sn-glycero-3-phospho-(1'-sn-glycerol) = a 1,2-diacyl-sn-glycero-3-phospho-1'-(3'-O-L-lysyl)-sn-glycerol + tRNA(Lys)</text>
        <dbReference type="Rhea" id="RHEA:10668"/>
        <dbReference type="Rhea" id="RHEA-COMP:9696"/>
        <dbReference type="Rhea" id="RHEA-COMP:9697"/>
        <dbReference type="ChEBI" id="CHEBI:64716"/>
        <dbReference type="ChEBI" id="CHEBI:75792"/>
        <dbReference type="ChEBI" id="CHEBI:78442"/>
        <dbReference type="ChEBI" id="CHEBI:78529"/>
        <dbReference type="EC" id="2.3.2.3"/>
    </reaction>
</comment>
<evidence type="ECO:0000256" key="5">
    <source>
        <dbReference type="ARBA" id="ARBA00023136"/>
    </source>
</evidence>
<sequence length="321" mass="32897">MRVPVLRSTARPGPAARYGLLALRLALLAGLVAVAARVIRPADLATLGRFLRDEPAPALAAVAAYAAAFALRAWAWQVLLPPGGRRPPFLLLWRLTLAANLVNHLAPGKLGEVARIALAARAGLPRAEALVSVVQARAVDTAALLAVAAAALFLSPAQAAAVPAVALGLAVPVGLAAGARLSPRLARRWPRLAPVAGALAAVSGRRLALAWLLSALSWPLEAGILVVVARGLGAPLDPAAALTATLVAVAGQVLAITPGGLGTYEANMTLALQLYAVEPAAAFRIALATHLAKYLFAFAAGLEPAWRLAGGPIRLLGRLRE</sequence>
<dbReference type="PANTHER" id="PTHR39087">
    <property type="entry name" value="UPF0104 MEMBRANE PROTEIN MJ1595"/>
    <property type="match status" value="1"/>
</dbReference>
<feature type="transmembrane region" description="Helical" evidence="6">
    <location>
        <begin position="59"/>
        <end position="80"/>
    </location>
</feature>
<keyword evidence="2" id="KW-1003">Cell membrane</keyword>
<dbReference type="GO" id="GO:0050071">
    <property type="term" value="F:phosphatidylglycerol lysyltransferase activity"/>
    <property type="evidence" value="ECO:0007669"/>
    <property type="project" value="UniProtKB-EC"/>
</dbReference>
<evidence type="ECO:0000256" key="4">
    <source>
        <dbReference type="ARBA" id="ARBA00022989"/>
    </source>
</evidence>
<evidence type="ECO:0000256" key="1">
    <source>
        <dbReference type="ARBA" id="ARBA00004651"/>
    </source>
</evidence>
<evidence type="ECO:0000256" key="2">
    <source>
        <dbReference type="ARBA" id="ARBA00022475"/>
    </source>
</evidence>
<protein>
    <recommendedName>
        <fullName evidence="6">Phosphatidylglycerol lysyltransferase</fullName>
        <ecNumber evidence="6">2.3.2.3</ecNumber>
    </recommendedName>
    <alternativeName>
        <fullName evidence="6">Lysylphosphatidylglycerol synthase</fullName>
    </alternativeName>
</protein>
<gene>
    <name evidence="6" type="primary">mprF</name>
    <name evidence="7" type="ORF">ThesuDRAFT_02054</name>
</gene>
<evidence type="ECO:0000313" key="8">
    <source>
        <dbReference type="Proteomes" id="UP000005710"/>
    </source>
</evidence>
<proteinExistence type="inferred from homology"/>
<dbReference type="InterPro" id="IPR022791">
    <property type="entry name" value="L-PG_synthase/AglD"/>
</dbReference>
<dbReference type="HOGENOM" id="CLU_865824_0_0_9"/>
<evidence type="ECO:0000256" key="3">
    <source>
        <dbReference type="ARBA" id="ARBA00022692"/>
    </source>
</evidence>
<reference evidence="7" key="1">
    <citation type="submission" date="2010-10" db="EMBL/GenBank/DDBJ databases">
        <authorList>
            <consortium name="US DOE Joint Genome Institute (JGI-PGF)"/>
            <person name="Lucas S."/>
            <person name="Copeland A."/>
            <person name="Lapidus A."/>
            <person name="Bruce D."/>
            <person name="Goodwin L."/>
            <person name="Pitluck S."/>
            <person name="Kyrpides N."/>
            <person name="Mavromatis K."/>
            <person name="Detter J.C."/>
            <person name="Han C."/>
            <person name="Land M."/>
            <person name="Hauser L."/>
            <person name="Markowitz V."/>
            <person name="Cheng J.-F."/>
            <person name="Hugenholtz P."/>
            <person name="Woyke T."/>
            <person name="Wu D."/>
            <person name="Pukall R."/>
            <person name="Wahrenburg C."/>
            <person name="Brambilla E."/>
            <person name="Klenk H.-P."/>
            <person name="Eisen J.A."/>
        </authorList>
    </citation>
    <scope>NUCLEOTIDE SEQUENCE [LARGE SCALE GENOMIC DNA]</scope>
    <source>
        <strain evidence="7">DSM 13965</strain>
    </source>
</reference>
<comment type="subcellular location">
    <subcellularLocation>
        <location evidence="1 6">Cell membrane</location>
        <topology evidence="1 6">Multi-pass membrane protein</topology>
    </subcellularLocation>
</comment>
<reference evidence="7" key="2">
    <citation type="submission" date="2012-10" db="EMBL/GenBank/DDBJ databases">
        <title>Improved high-quality draft of Thermaerobacter subterraneus C21, DSM 13965.</title>
        <authorList>
            <consortium name="DOE Joint Genome Institute"/>
            <person name="Eisen J."/>
            <person name="Huntemann M."/>
            <person name="Wei C.-L."/>
            <person name="Han J."/>
            <person name="Detter J.C."/>
            <person name="Han C."/>
            <person name="Tapia R."/>
            <person name="Chen A."/>
            <person name="Kyrpides N."/>
            <person name="Mavromatis K."/>
            <person name="Markowitz V."/>
            <person name="Szeto E."/>
            <person name="Ivanova N."/>
            <person name="Mikhailova N."/>
            <person name="Ovchinnikova G."/>
            <person name="Pagani I."/>
            <person name="Pati A."/>
            <person name="Goodwin L."/>
            <person name="Nordberg H.P."/>
            <person name="Cantor M.N."/>
            <person name="Hua S.X."/>
            <person name="Woyke T."/>
            <person name="Eisen J."/>
            <person name="Klenk H.-P."/>
        </authorList>
    </citation>
    <scope>NUCLEOTIDE SEQUENCE [LARGE SCALE GENOMIC DNA]</scope>
    <source>
        <strain evidence="7">DSM 13965</strain>
    </source>
</reference>
<dbReference type="GO" id="GO:0046677">
    <property type="term" value="P:response to antibiotic"/>
    <property type="evidence" value="ECO:0007669"/>
    <property type="project" value="UniProtKB-KW"/>
</dbReference>
<keyword evidence="3 6" id="KW-0812">Transmembrane</keyword>
<comment type="caution">
    <text evidence="7">The sequence shown here is derived from an EMBL/GenBank/DDBJ whole genome shotgun (WGS) entry which is preliminary data.</text>
</comment>